<gene>
    <name evidence="1" type="ORF">R5W23_002132</name>
</gene>
<organism evidence="1 2">
    <name type="scientific">Gemmata algarum</name>
    <dbReference type="NCBI Taxonomy" id="2975278"/>
    <lineage>
        <taxon>Bacteria</taxon>
        <taxon>Pseudomonadati</taxon>
        <taxon>Planctomycetota</taxon>
        <taxon>Planctomycetia</taxon>
        <taxon>Gemmatales</taxon>
        <taxon>Gemmataceae</taxon>
        <taxon>Gemmata</taxon>
    </lineage>
</organism>
<dbReference type="EMBL" id="JAXBLV010000185">
    <property type="protein sequence ID" value="MDY3560883.1"/>
    <property type="molecule type" value="Genomic_DNA"/>
</dbReference>
<dbReference type="RefSeq" id="WP_320687385.1">
    <property type="nucleotide sequence ID" value="NZ_JAXBLV010000185.1"/>
</dbReference>
<evidence type="ECO:0008006" key="3">
    <source>
        <dbReference type="Google" id="ProtNLM"/>
    </source>
</evidence>
<evidence type="ECO:0000313" key="1">
    <source>
        <dbReference type="EMBL" id="MDY3560883.1"/>
    </source>
</evidence>
<protein>
    <recommendedName>
        <fullName evidence="3">DUF484 family protein</fullName>
    </recommendedName>
</protein>
<comment type="caution">
    <text evidence="1">The sequence shown here is derived from an EMBL/GenBank/DDBJ whole genome shotgun (WGS) entry which is preliminary data.</text>
</comment>
<reference evidence="2" key="1">
    <citation type="journal article" date="2023" name="Mar. Drugs">
        <title>Gemmata algarum, a Novel Planctomycete Isolated from an Algal Mat, Displays Antimicrobial Activity.</title>
        <authorList>
            <person name="Kumar G."/>
            <person name="Kallscheuer N."/>
            <person name="Kashif M."/>
            <person name="Ahamad S."/>
            <person name="Jagadeeshwari U."/>
            <person name="Pannikurungottu S."/>
            <person name="Haufschild T."/>
            <person name="Kabuu M."/>
            <person name="Sasikala C."/>
            <person name="Jogler C."/>
            <person name="Ramana C."/>
        </authorList>
    </citation>
    <scope>NUCLEOTIDE SEQUENCE [LARGE SCALE GENOMIC DNA]</scope>
    <source>
        <strain evidence="2">JC673</strain>
    </source>
</reference>
<evidence type="ECO:0000313" key="2">
    <source>
        <dbReference type="Proteomes" id="UP001272242"/>
    </source>
</evidence>
<dbReference type="Proteomes" id="UP001272242">
    <property type="component" value="Unassembled WGS sequence"/>
</dbReference>
<keyword evidence="2" id="KW-1185">Reference proteome</keyword>
<proteinExistence type="predicted"/>
<accession>A0ABU5F024</accession>
<sequence length="276" mass="29183">MPAELINRLGGLQPVVAPITTEPAFAARPRLLRLRDALALAASQLVPARWDEPALFFFDPRRQAELEHARGPAPDRFGALTAHICAELTELIGSVEVRRVARAIDGIYGAARALAAHCPAARDLADLLAVPDDEVFLALAPAERTGVRLHVRGAATVGQFHELLAPTHPDAFQLFVPDALRADGTLPGGLAGCGHWLWPDQPLAVVPRIRGERVVLIGPAVLAPAAAERRFSGLHAGAEMVQTLNPFQVTDALSRLAGRPVPAGRAAGAPAVIRAA</sequence>
<name>A0ABU5F024_9BACT</name>